<dbReference type="EMBL" id="JAASQJ010000003">
    <property type="protein sequence ID" value="NIJ54556.1"/>
    <property type="molecule type" value="Genomic_DNA"/>
</dbReference>
<dbReference type="Proteomes" id="UP001179181">
    <property type="component" value="Unassembled WGS sequence"/>
</dbReference>
<organism evidence="3 4">
    <name type="scientific">Dyadobacter arcticus</name>
    <dbReference type="NCBI Taxonomy" id="1078754"/>
    <lineage>
        <taxon>Bacteria</taxon>
        <taxon>Pseudomonadati</taxon>
        <taxon>Bacteroidota</taxon>
        <taxon>Cytophagia</taxon>
        <taxon>Cytophagales</taxon>
        <taxon>Spirosomataceae</taxon>
        <taxon>Dyadobacter</taxon>
    </lineage>
</organism>
<dbReference type="Gene3D" id="3.40.50.720">
    <property type="entry name" value="NAD(P)-binding Rossmann-like Domain"/>
    <property type="match status" value="1"/>
</dbReference>
<proteinExistence type="inferred from homology"/>
<dbReference type="InterPro" id="IPR020904">
    <property type="entry name" value="Sc_DH/Rdtase_CS"/>
</dbReference>
<evidence type="ECO:0000256" key="2">
    <source>
        <dbReference type="ARBA" id="ARBA00023002"/>
    </source>
</evidence>
<dbReference type="PANTHER" id="PTHR24321">
    <property type="entry name" value="DEHYDROGENASES, SHORT CHAIN"/>
    <property type="match status" value="1"/>
</dbReference>
<dbReference type="InterPro" id="IPR036291">
    <property type="entry name" value="NAD(P)-bd_dom_sf"/>
</dbReference>
<reference evidence="3 4" key="1">
    <citation type="submission" date="2020-03" db="EMBL/GenBank/DDBJ databases">
        <title>Genomic Encyclopedia of Type Strains, Phase IV (KMG-IV): sequencing the most valuable type-strain genomes for metagenomic binning, comparative biology and taxonomic classification.</title>
        <authorList>
            <person name="Goeker M."/>
        </authorList>
    </citation>
    <scope>NUCLEOTIDE SEQUENCE [LARGE SCALE GENOMIC DNA]</scope>
    <source>
        <strain evidence="3 4">DSM 102865</strain>
    </source>
</reference>
<dbReference type="RefSeq" id="WP_167272898.1">
    <property type="nucleotide sequence ID" value="NZ_JAASQJ010000003.1"/>
</dbReference>
<keyword evidence="4" id="KW-1185">Reference proteome</keyword>
<evidence type="ECO:0000313" key="4">
    <source>
        <dbReference type="Proteomes" id="UP001179181"/>
    </source>
</evidence>
<gene>
    <name evidence="3" type="ORF">FHS68_003738</name>
</gene>
<dbReference type="InterPro" id="IPR002347">
    <property type="entry name" value="SDR_fam"/>
</dbReference>
<evidence type="ECO:0000313" key="3">
    <source>
        <dbReference type="EMBL" id="NIJ54556.1"/>
    </source>
</evidence>
<accession>A0ABX0UNI6</accession>
<dbReference type="CDD" id="cd05233">
    <property type="entry name" value="SDR_c"/>
    <property type="match status" value="1"/>
</dbReference>
<dbReference type="PRINTS" id="PR00080">
    <property type="entry name" value="SDRFAMILY"/>
</dbReference>
<dbReference type="PROSITE" id="PS00061">
    <property type="entry name" value="ADH_SHORT"/>
    <property type="match status" value="1"/>
</dbReference>
<dbReference type="PANTHER" id="PTHR24321:SF11">
    <property type="entry name" value="BLR0893 PROTEIN"/>
    <property type="match status" value="1"/>
</dbReference>
<evidence type="ECO:0000256" key="1">
    <source>
        <dbReference type="ARBA" id="ARBA00006484"/>
    </source>
</evidence>
<dbReference type="PRINTS" id="PR00081">
    <property type="entry name" value="GDHRDH"/>
</dbReference>
<dbReference type="NCBIfam" id="NF005559">
    <property type="entry name" value="PRK07231.1"/>
    <property type="match status" value="1"/>
</dbReference>
<dbReference type="Pfam" id="PF13561">
    <property type="entry name" value="adh_short_C2"/>
    <property type="match status" value="1"/>
</dbReference>
<comment type="similarity">
    <text evidence="1">Belongs to the short-chain dehydrogenases/reductases (SDR) family.</text>
</comment>
<sequence length="257" mass="27175">MKNKIALVTGGTSGIGKAVAMKFASAGAKVIITGRNILRGEAALEDLNKHCGDATFIKADMSVPEDIHQLFSTIQSSYGRLDFACNNAGTDQGTGALTADIAEEDFDIQLRVNLKAVWLCMKSELNMMRSNSAGAIVNISSINGLGGTPGAAAYSSAKHALIGLSKSAALEYASDKIRINVVCPGMFNTPMLARNMTKSNPTDPNAVKSHFEKNIPLARIGDPEEIANAVIWLCSDHASFVTGHTMVVDGGMTVPFR</sequence>
<keyword evidence="2" id="KW-0560">Oxidoreductase</keyword>
<comment type="caution">
    <text evidence="3">The sequence shown here is derived from an EMBL/GenBank/DDBJ whole genome shotgun (WGS) entry which is preliminary data.</text>
</comment>
<name>A0ABX0UNI6_9BACT</name>
<dbReference type="SUPFAM" id="SSF51735">
    <property type="entry name" value="NAD(P)-binding Rossmann-fold domains"/>
    <property type="match status" value="1"/>
</dbReference>
<protein>
    <submittedName>
        <fullName evidence="3">NAD(P)-dependent dehydrogenase (Short-subunit alcohol dehydrogenase family)</fullName>
    </submittedName>
</protein>